<dbReference type="AlphaFoldDB" id="A0A926CYB8"/>
<keyword evidence="3" id="KW-1185">Reference proteome</keyword>
<protein>
    <submittedName>
        <fullName evidence="2">Pyridoxamine 5'-phosphate oxidase family protein</fullName>
    </submittedName>
</protein>
<sequence length="130" mass="14714">MEEVLQFLNQAGVYFLATDEGGQPRVRPFGAAMIYEGHLYFCTNNQKDVYKQMQQNPQVEFCACIEDRWLRLAGRATVDPRREARAAMLLACPGLKNMYAPDDGRFEVFYLEGAQATFASMSGESRKVSL</sequence>
<feature type="domain" description="Pyridoxamine 5'-phosphate oxidase N-terminal" evidence="1">
    <location>
        <begin position="2"/>
        <end position="88"/>
    </location>
</feature>
<organism evidence="2 3">
    <name type="scientific">Luoshenia tenuis</name>
    <dbReference type="NCBI Taxonomy" id="2763654"/>
    <lineage>
        <taxon>Bacteria</taxon>
        <taxon>Bacillati</taxon>
        <taxon>Bacillota</taxon>
        <taxon>Clostridia</taxon>
        <taxon>Christensenellales</taxon>
        <taxon>Christensenellaceae</taxon>
        <taxon>Luoshenia</taxon>
    </lineage>
</organism>
<dbReference type="InterPro" id="IPR012349">
    <property type="entry name" value="Split_barrel_FMN-bd"/>
</dbReference>
<dbReference type="Pfam" id="PF01243">
    <property type="entry name" value="PNPOx_N"/>
    <property type="match status" value="1"/>
</dbReference>
<name>A0A926CYB8_9FIRM</name>
<dbReference type="InterPro" id="IPR011576">
    <property type="entry name" value="Pyridox_Oxase_N"/>
</dbReference>
<proteinExistence type="predicted"/>
<dbReference type="RefSeq" id="WP_249284243.1">
    <property type="nucleotide sequence ID" value="NZ_JACRSO010000001.1"/>
</dbReference>
<evidence type="ECO:0000313" key="3">
    <source>
        <dbReference type="Proteomes" id="UP000654279"/>
    </source>
</evidence>
<evidence type="ECO:0000313" key="2">
    <source>
        <dbReference type="EMBL" id="MBC8528204.1"/>
    </source>
</evidence>
<dbReference type="EMBL" id="JACRSO010000001">
    <property type="protein sequence ID" value="MBC8528204.1"/>
    <property type="molecule type" value="Genomic_DNA"/>
</dbReference>
<comment type="caution">
    <text evidence="2">The sequence shown here is derived from an EMBL/GenBank/DDBJ whole genome shotgun (WGS) entry which is preliminary data.</text>
</comment>
<reference evidence="2" key="1">
    <citation type="submission" date="2020-08" db="EMBL/GenBank/DDBJ databases">
        <title>Genome public.</title>
        <authorList>
            <person name="Liu C."/>
            <person name="Sun Q."/>
        </authorList>
    </citation>
    <scope>NUCLEOTIDE SEQUENCE</scope>
    <source>
        <strain evidence="2">NSJ-44</strain>
    </source>
</reference>
<dbReference type="SUPFAM" id="SSF50475">
    <property type="entry name" value="FMN-binding split barrel"/>
    <property type="match status" value="1"/>
</dbReference>
<accession>A0A926CYB8</accession>
<dbReference type="Gene3D" id="2.30.110.10">
    <property type="entry name" value="Electron Transport, Fmn-binding Protein, Chain A"/>
    <property type="match status" value="1"/>
</dbReference>
<dbReference type="Proteomes" id="UP000654279">
    <property type="component" value="Unassembled WGS sequence"/>
</dbReference>
<evidence type="ECO:0000259" key="1">
    <source>
        <dbReference type="Pfam" id="PF01243"/>
    </source>
</evidence>
<gene>
    <name evidence="2" type="ORF">H8699_01960</name>
</gene>